<dbReference type="CDD" id="cd00077">
    <property type="entry name" value="HDc"/>
    <property type="match status" value="2"/>
</dbReference>
<feature type="domain" description="HD" evidence="1">
    <location>
        <begin position="257"/>
        <end position="379"/>
    </location>
</feature>
<dbReference type="InterPro" id="IPR006674">
    <property type="entry name" value="HD_domain"/>
</dbReference>
<dbReference type="SMART" id="SM00471">
    <property type="entry name" value="HDc"/>
    <property type="match status" value="2"/>
</dbReference>
<dbReference type="InterPro" id="IPR037522">
    <property type="entry name" value="HD_GYP_dom"/>
</dbReference>
<feature type="domain" description="HD-GYP" evidence="2">
    <location>
        <begin position="235"/>
        <end position="431"/>
    </location>
</feature>
<dbReference type="KEGG" id="azo:azo2288"/>
<dbReference type="EMBL" id="AM406670">
    <property type="protein sequence ID" value="CAL94905.1"/>
    <property type="molecule type" value="Genomic_DNA"/>
</dbReference>
<dbReference type="Pfam" id="PF13487">
    <property type="entry name" value="HD_5"/>
    <property type="match status" value="1"/>
</dbReference>
<dbReference type="Proteomes" id="UP000002588">
    <property type="component" value="Chromosome"/>
</dbReference>
<evidence type="ECO:0000313" key="3">
    <source>
        <dbReference type="EMBL" id="CAL94905.1"/>
    </source>
</evidence>
<dbReference type="SUPFAM" id="SSF109604">
    <property type="entry name" value="HD-domain/PDEase-like"/>
    <property type="match status" value="2"/>
</dbReference>
<dbReference type="AlphaFoldDB" id="A1K7V0"/>
<dbReference type="InterPro" id="IPR003607">
    <property type="entry name" value="HD/PDEase_dom"/>
</dbReference>
<organism evidence="3 4">
    <name type="scientific">Azoarcus sp. (strain BH72)</name>
    <dbReference type="NCBI Taxonomy" id="418699"/>
    <lineage>
        <taxon>Bacteria</taxon>
        <taxon>Pseudomonadati</taxon>
        <taxon>Pseudomonadota</taxon>
        <taxon>Betaproteobacteria</taxon>
        <taxon>Rhodocyclales</taxon>
        <taxon>Zoogloeaceae</taxon>
        <taxon>Azoarcus</taxon>
    </lineage>
</organism>
<dbReference type="PROSITE" id="PS51831">
    <property type="entry name" value="HD"/>
    <property type="match status" value="1"/>
</dbReference>
<accession>A1K7V0</accession>
<sequence length="441" mass="49656">MLATDHHKAANPNKRTAAMIALNLHDAITALSTSFDFVGIDEVQHGKRVGYMARAVAHHLGWCDEQCWKILHAGMLHDCGVSRVREHRHLTETLEWDGEEEHCIRGANYLRVCPILAHFTDIVRYHHTRWAVLEQMVELDPVLRLEANLVYLVDRADVLLAPWLDGGRLDSAIMWEKDAIVERLRGLAGTLFCPALVDAFAAVAESEAFWLGMEPLYLNEEMEALGRQIPALCLSPAEMRELALLFSRVVDAKSPYTDDHSRRVAAISRHLAGALGRDRDTLEMIELAGLLHDMGKLRVPDEIIEKPGALTREEKACISRHSYDTYRILARIFPSTPIPDWAGAHHENLLGQGYPFRRRAGEIDLETRIISVADIFQALLQDRPYRARLSGEEVMQRIEALVDEGRLDAAVVSALRREFDTCVHLASGADALRDHFPELTA</sequence>
<dbReference type="GO" id="GO:0008081">
    <property type="term" value="F:phosphoric diester hydrolase activity"/>
    <property type="evidence" value="ECO:0007669"/>
    <property type="project" value="UniProtKB-ARBA"/>
</dbReference>
<evidence type="ECO:0000313" key="4">
    <source>
        <dbReference type="Proteomes" id="UP000002588"/>
    </source>
</evidence>
<proteinExistence type="predicted"/>
<dbReference type="PANTHER" id="PTHR43155">
    <property type="entry name" value="CYCLIC DI-GMP PHOSPHODIESTERASE PA4108-RELATED"/>
    <property type="match status" value="1"/>
</dbReference>
<name>A1K7V0_AZOSB</name>
<dbReference type="Gene3D" id="1.10.3210.10">
    <property type="entry name" value="Hypothetical protein af1432"/>
    <property type="match status" value="2"/>
</dbReference>
<dbReference type="Pfam" id="PF01966">
    <property type="entry name" value="HD"/>
    <property type="match status" value="1"/>
</dbReference>
<dbReference type="HOGENOM" id="CLU_040286_2_0_4"/>
<keyword evidence="4" id="KW-1185">Reference proteome</keyword>
<protein>
    <submittedName>
        <fullName evidence="3">HD-domain containing protein</fullName>
    </submittedName>
</protein>
<evidence type="ECO:0000259" key="2">
    <source>
        <dbReference type="PROSITE" id="PS51832"/>
    </source>
</evidence>
<evidence type="ECO:0000259" key="1">
    <source>
        <dbReference type="PROSITE" id="PS51831"/>
    </source>
</evidence>
<gene>
    <name evidence="3" type="ordered locus">azo2288</name>
</gene>
<dbReference type="PROSITE" id="PS51832">
    <property type="entry name" value="HD_GYP"/>
    <property type="match status" value="1"/>
</dbReference>
<dbReference type="eggNOG" id="COG2206">
    <property type="taxonomic scope" value="Bacteria"/>
</dbReference>
<reference evidence="3 4" key="1">
    <citation type="journal article" date="2006" name="Nat. Biotechnol.">
        <title>Complete genome of the mutualistic, N2-fixing grass endophyte Azoarcus sp. strain BH72.</title>
        <authorList>
            <person name="Krause A."/>
            <person name="Ramakumar A."/>
            <person name="Bartels D."/>
            <person name="Battistoni F."/>
            <person name="Bekel T."/>
            <person name="Boch J."/>
            <person name="Boehm M."/>
            <person name="Friedrich F."/>
            <person name="Hurek T."/>
            <person name="Krause L."/>
            <person name="Linke B."/>
            <person name="McHardy A.C."/>
            <person name="Sarkar A."/>
            <person name="Schneiker S."/>
            <person name="Syed A.A."/>
            <person name="Thauer R."/>
            <person name="Vorhoelter F.-J."/>
            <person name="Weidner S."/>
            <person name="Puehler A."/>
            <person name="Reinhold-Hurek B."/>
            <person name="Kaiser O."/>
            <person name="Goesmann A."/>
        </authorList>
    </citation>
    <scope>NUCLEOTIDE SEQUENCE [LARGE SCALE GENOMIC DNA]</scope>
    <source>
        <strain evidence="3 4">BH72</strain>
    </source>
</reference>
<dbReference type="PANTHER" id="PTHR43155:SF1">
    <property type="entry name" value="3'3'-CGAMP-SPECIFIC PHOSPHODIESTERASE 1"/>
    <property type="match status" value="1"/>
</dbReference>
<dbReference type="STRING" id="62928.azo2288"/>